<evidence type="ECO:0000256" key="6">
    <source>
        <dbReference type="PROSITE-ProRule" id="PRU00023"/>
    </source>
</evidence>
<dbReference type="InterPro" id="IPR002110">
    <property type="entry name" value="Ankyrin_rpt"/>
</dbReference>
<keyword evidence="4" id="KW-0630">Potassium</keyword>
<name>A0A438K9R0_VITVI</name>
<evidence type="ECO:0000256" key="2">
    <source>
        <dbReference type="ARBA" id="ARBA00022826"/>
    </source>
</evidence>
<dbReference type="Pfam" id="PF12796">
    <property type="entry name" value="Ank_2"/>
    <property type="match status" value="1"/>
</dbReference>
<dbReference type="Pfam" id="PF11834">
    <property type="entry name" value="KHA"/>
    <property type="match status" value="1"/>
</dbReference>
<keyword evidence="3" id="KW-0406">Ion transport</keyword>
<dbReference type="InterPro" id="IPR021789">
    <property type="entry name" value="KHA_dom"/>
</dbReference>
<feature type="repeat" description="ANK" evidence="6">
    <location>
        <begin position="48"/>
        <end position="80"/>
    </location>
</feature>
<dbReference type="InterPro" id="IPR036770">
    <property type="entry name" value="Ankyrin_rpt-contain_sf"/>
</dbReference>
<evidence type="ECO:0000313" key="9">
    <source>
        <dbReference type="Proteomes" id="UP000288805"/>
    </source>
</evidence>
<feature type="domain" description="KHA" evidence="7">
    <location>
        <begin position="137"/>
        <end position="210"/>
    </location>
</feature>
<dbReference type="PROSITE" id="PS51490">
    <property type="entry name" value="KHA"/>
    <property type="match status" value="1"/>
</dbReference>
<dbReference type="PANTHER" id="PTHR45743">
    <property type="entry name" value="POTASSIUM CHANNEL AKT1"/>
    <property type="match status" value="1"/>
</dbReference>
<sequence length="210" mass="23373">MQKHKHDTKTAERKKAADFIHFAASKGYEDITDYLIELRVNIHLSDNFGNTPLLEAIKNGHDGVTSLLVKAGALLTVEGAGASVLAKDRWGNTPLDEARIGGNKNLIKLLEEAMSAQLSEFSSCSQEIRAEKMRQRKCTVFPFHPWDSKEERKQGVVLWIPKTIEELIETAMDQLKCSSGSCILSENGAKIIDIDMVSDEEKLFLVAETI</sequence>
<dbReference type="InterPro" id="IPR045319">
    <property type="entry name" value="KAT/AKT"/>
</dbReference>
<dbReference type="AlphaFoldDB" id="A0A438K9R0"/>
<reference evidence="8 9" key="1">
    <citation type="journal article" date="2018" name="PLoS Genet.">
        <title>Population sequencing reveals clonal diversity and ancestral inbreeding in the grapevine cultivar Chardonnay.</title>
        <authorList>
            <person name="Roach M.J."/>
            <person name="Johnson D.L."/>
            <person name="Bohlmann J."/>
            <person name="van Vuuren H.J."/>
            <person name="Jones S.J."/>
            <person name="Pretorius I.S."/>
            <person name="Schmidt S.A."/>
            <person name="Borneman A.R."/>
        </authorList>
    </citation>
    <scope>NUCLEOTIDE SEQUENCE [LARGE SCALE GENOMIC DNA]</scope>
    <source>
        <strain evidence="9">cv. Chardonnay</strain>
        <tissue evidence="8">Leaf</tissue>
    </source>
</reference>
<comment type="caution">
    <text evidence="8">The sequence shown here is derived from an EMBL/GenBank/DDBJ whole genome shotgun (WGS) entry which is preliminary data.</text>
</comment>
<keyword evidence="6" id="KW-0040">ANK repeat</keyword>
<keyword evidence="2" id="KW-0631">Potassium channel</keyword>
<dbReference type="Proteomes" id="UP000288805">
    <property type="component" value="Unassembled WGS sequence"/>
</dbReference>
<dbReference type="SUPFAM" id="SSF48403">
    <property type="entry name" value="Ankyrin repeat"/>
    <property type="match status" value="1"/>
</dbReference>
<dbReference type="Gene3D" id="1.25.40.20">
    <property type="entry name" value="Ankyrin repeat-containing domain"/>
    <property type="match status" value="1"/>
</dbReference>
<keyword evidence="5 8" id="KW-0407">Ion channel</keyword>
<gene>
    <name evidence="8" type="primary">SKOR_3</name>
    <name evidence="8" type="ORF">CK203_004164</name>
</gene>
<dbReference type="PROSITE" id="PS50088">
    <property type="entry name" value="ANK_REPEAT"/>
    <property type="match status" value="1"/>
</dbReference>
<proteinExistence type="predicted"/>
<keyword evidence="3" id="KW-0813">Transport</keyword>
<evidence type="ECO:0000313" key="8">
    <source>
        <dbReference type="EMBL" id="RVX17935.1"/>
    </source>
</evidence>
<evidence type="ECO:0000256" key="1">
    <source>
        <dbReference type="ARBA" id="ARBA00022538"/>
    </source>
</evidence>
<dbReference type="SMART" id="SM00248">
    <property type="entry name" value="ANK"/>
    <property type="match status" value="3"/>
</dbReference>
<dbReference type="GO" id="GO:0005249">
    <property type="term" value="F:voltage-gated potassium channel activity"/>
    <property type="evidence" value="ECO:0007669"/>
    <property type="project" value="InterPro"/>
</dbReference>
<evidence type="ECO:0000256" key="3">
    <source>
        <dbReference type="ARBA" id="ARBA00022882"/>
    </source>
</evidence>
<dbReference type="GO" id="GO:0034702">
    <property type="term" value="C:monoatomic ion channel complex"/>
    <property type="evidence" value="ECO:0007669"/>
    <property type="project" value="UniProtKB-KW"/>
</dbReference>
<evidence type="ECO:0000259" key="7">
    <source>
        <dbReference type="PROSITE" id="PS51490"/>
    </source>
</evidence>
<organism evidence="8 9">
    <name type="scientific">Vitis vinifera</name>
    <name type="common">Grape</name>
    <dbReference type="NCBI Taxonomy" id="29760"/>
    <lineage>
        <taxon>Eukaryota</taxon>
        <taxon>Viridiplantae</taxon>
        <taxon>Streptophyta</taxon>
        <taxon>Embryophyta</taxon>
        <taxon>Tracheophyta</taxon>
        <taxon>Spermatophyta</taxon>
        <taxon>Magnoliopsida</taxon>
        <taxon>eudicotyledons</taxon>
        <taxon>Gunneridae</taxon>
        <taxon>Pentapetalae</taxon>
        <taxon>rosids</taxon>
        <taxon>Vitales</taxon>
        <taxon>Vitaceae</taxon>
        <taxon>Viteae</taxon>
        <taxon>Vitis</taxon>
    </lineage>
</organism>
<dbReference type="PROSITE" id="PS50297">
    <property type="entry name" value="ANK_REP_REGION"/>
    <property type="match status" value="1"/>
</dbReference>
<dbReference type="EMBL" id="QGNW01000012">
    <property type="protein sequence ID" value="RVX17935.1"/>
    <property type="molecule type" value="Genomic_DNA"/>
</dbReference>
<evidence type="ECO:0000256" key="4">
    <source>
        <dbReference type="ARBA" id="ARBA00022958"/>
    </source>
</evidence>
<accession>A0A438K9R0</accession>
<dbReference type="PANTHER" id="PTHR45743:SF11">
    <property type="entry name" value="POTASSIUM CHANNEL"/>
    <property type="match status" value="1"/>
</dbReference>
<keyword evidence="3" id="KW-0851">Voltage-gated channel</keyword>
<protein>
    <submittedName>
        <fullName evidence="8">Potassium channel SKOR</fullName>
    </submittedName>
</protein>
<evidence type="ECO:0000256" key="5">
    <source>
        <dbReference type="ARBA" id="ARBA00023303"/>
    </source>
</evidence>
<keyword evidence="1" id="KW-0633">Potassium transport</keyword>